<evidence type="ECO:0000256" key="1">
    <source>
        <dbReference type="PROSITE-ProRule" id="PRU01360"/>
    </source>
</evidence>
<dbReference type="EMBL" id="FNRL01000012">
    <property type="protein sequence ID" value="SEA66083.1"/>
    <property type="molecule type" value="Genomic_DNA"/>
</dbReference>
<dbReference type="SUPFAM" id="SSF49464">
    <property type="entry name" value="Carboxypeptidase regulatory domain-like"/>
    <property type="match status" value="1"/>
</dbReference>
<keyword evidence="2" id="KW-0732">Signal</keyword>
<evidence type="ECO:0000313" key="4">
    <source>
        <dbReference type="EMBL" id="SEA66083.1"/>
    </source>
</evidence>
<evidence type="ECO:0000256" key="2">
    <source>
        <dbReference type="SAM" id="SignalP"/>
    </source>
</evidence>
<dbReference type="InterPro" id="IPR039426">
    <property type="entry name" value="TonB-dep_rcpt-like"/>
</dbReference>
<feature type="chain" id="PRO_5011627737" evidence="2">
    <location>
        <begin position="18"/>
        <end position="1128"/>
    </location>
</feature>
<dbReference type="InterPro" id="IPR023997">
    <property type="entry name" value="TonB-dep_OMP_SusC/RagA_CS"/>
</dbReference>
<dbReference type="SUPFAM" id="SSF56935">
    <property type="entry name" value="Porins"/>
    <property type="match status" value="1"/>
</dbReference>
<evidence type="ECO:0000313" key="5">
    <source>
        <dbReference type="Proteomes" id="UP000199656"/>
    </source>
</evidence>
<dbReference type="Gene3D" id="2.170.130.10">
    <property type="entry name" value="TonB-dependent receptor, plug domain"/>
    <property type="match status" value="1"/>
</dbReference>
<dbReference type="InterPro" id="IPR023996">
    <property type="entry name" value="TonB-dep_OMP_SusC/RagA"/>
</dbReference>
<comment type="similarity">
    <text evidence="1">Belongs to the TonB-dependent receptor family.</text>
</comment>
<keyword evidence="1" id="KW-0998">Cell outer membrane</keyword>
<keyword evidence="1" id="KW-0472">Membrane</keyword>
<dbReference type="NCBIfam" id="TIGR04057">
    <property type="entry name" value="SusC_RagA_signa"/>
    <property type="match status" value="1"/>
</dbReference>
<dbReference type="NCBIfam" id="TIGR04056">
    <property type="entry name" value="OMP_RagA_SusC"/>
    <property type="match status" value="1"/>
</dbReference>
<keyword evidence="5" id="KW-1185">Reference proteome</keyword>
<dbReference type="InterPro" id="IPR012910">
    <property type="entry name" value="Plug_dom"/>
</dbReference>
<dbReference type="InterPro" id="IPR018247">
    <property type="entry name" value="EF_Hand_1_Ca_BS"/>
</dbReference>
<comment type="subcellular location">
    <subcellularLocation>
        <location evidence="1">Cell outer membrane</location>
        <topology evidence="1">Multi-pass membrane protein</topology>
    </subcellularLocation>
</comment>
<feature type="signal peptide" evidence="2">
    <location>
        <begin position="1"/>
        <end position="17"/>
    </location>
</feature>
<dbReference type="AlphaFoldDB" id="A0A1H4CZZ7"/>
<dbReference type="RefSeq" id="WP_089762622.1">
    <property type="nucleotide sequence ID" value="NZ_BKAT01000019.1"/>
</dbReference>
<accession>A0A1H4CZZ7</accession>
<protein>
    <submittedName>
        <fullName evidence="4">TonB-linked outer membrane protein, SusC/RagA family</fullName>
    </submittedName>
</protein>
<gene>
    <name evidence="4" type="ORF">SAMN05660909_02872</name>
</gene>
<reference evidence="5" key="1">
    <citation type="submission" date="2016-10" db="EMBL/GenBank/DDBJ databases">
        <authorList>
            <person name="Varghese N."/>
            <person name="Submissions S."/>
        </authorList>
    </citation>
    <scope>NUCLEOTIDE SEQUENCE [LARGE SCALE GENOMIC DNA]</scope>
    <source>
        <strain evidence="5">DSM 23920</strain>
    </source>
</reference>
<dbReference type="InterPro" id="IPR037066">
    <property type="entry name" value="Plug_dom_sf"/>
</dbReference>
<dbReference type="PROSITE" id="PS52016">
    <property type="entry name" value="TONB_DEPENDENT_REC_3"/>
    <property type="match status" value="1"/>
</dbReference>
<name>A0A1H4CZZ7_9BACT</name>
<dbReference type="OrthoDB" id="603589at2"/>
<dbReference type="InterPro" id="IPR008969">
    <property type="entry name" value="CarboxyPept-like_regulatory"/>
</dbReference>
<dbReference type="GO" id="GO:0009279">
    <property type="term" value="C:cell outer membrane"/>
    <property type="evidence" value="ECO:0007669"/>
    <property type="project" value="UniProtKB-SubCell"/>
</dbReference>
<keyword evidence="1" id="KW-1134">Transmembrane beta strand</keyword>
<keyword evidence="1" id="KW-0812">Transmembrane</keyword>
<feature type="domain" description="TonB-dependent receptor plug" evidence="3">
    <location>
        <begin position="201"/>
        <end position="309"/>
    </location>
</feature>
<dbReference type="FunFam" id="2.170.130.10:FF:000003">
    <property type="entry name" value="SusC/RagA family TonB-linked outer membrane protein"/>
    <property type="match status" value="1"/>
</dbReference>
<dbReference type="Pfam" id="PF07715">
    <property type="entry name" value="Plug"/>
    <property type="match status" value="1"/>
</dbReference>
<organism evidence="4 5">
    <name type="scientific">Chitinophaga terrae</name>
    <name type="common">ex Kim and Jung 2007</name>
    <dbReference type="NCBI Taxonomy" id="408074"/>
    <lineage>
        <taxon>Bacteria</taxon>
        <taxon>Pseudomonadati</taxon>
        <taxon>Bacteroidota</taxon>
        <taxon>Chitinophagia</taxon>
        <taxon>Chitinophagales</taxon>
        <taxon>Chitinophagaceae</taxon>
        <taxon>Chitinophaga</taxon>
    </lineage>
</organism>
<dbReference type="PROSITE" id="PS00018">
    <property type="entry name" value="EF_HAND_1"/>
    <property type="match status" value="1"/>
</dbReference>
<evidence type="ECO:0000259" key="3">
    <source>
        <dbReference type="Pfam" id="PF07715"/>
    </source>
</evidence>
<dbReference type="Pfam" id="PF13715">
    <property type="entry name" value="CarbopepD_reg_2"/>
    <property type="match status" value="1"/>
</dbReference>
<dbReference type="STRING" id="408074.SAMN05660909_02872"/>
<keyword evidence="1" id="KW-0813">Transport</keyword>
<dbReference type="Proteomes" id="UP000199656">
    <property type="component" value="Unassembled WGS sequence"/>
</dbReference>
<proteinExistence type="inferred from homology"/>
<sequence length="1128" mass="125590">MKLTLLLLISAVFQLKAANNDNQVTLHAKGLPLIEVIKSIKQQTSYQFVFDIQMVEKARPVNYSTDAAPLEKVLDDIFKDQPLTYVIVKKNIIIKKKTVIASSVPESVRMKIKGQVTESNGNPIVGVTIVNKTGRGNAITDDVGVFTIEVNIGDSIQFTMVGMDPVVVQVKNDKPLKVVMHPKTSDVSEVVVVAYGTQKKTSMVSAVTSINPKELKGPTSNLTTMLAGRLAGVISYQRSGEPGKDNASFFIRGITTFGTGKVDPLILIDGMESSTNDLARLQPDDIAGFSILKDATASSLYGARGANGVVLVSTKSGVEAPTTFNVRFENSLSTNTRNFKFADNITYMKLANEAVLTRNPLGITEYSQSKIDHTAAGDDPLLYPNNDWIKLLIKDYTNNQRTNFNVKGGGKIAQYYIAGTYNVDNGILNIDKRNNFNSNIKLKNYSLRSNVNINFTPTTLAIVRTYGQFDDYNGPIGGGQSLFSQTIWANPVKFPAIYPSSFAPQLQHPLFGSAIRPGASSVPGDGGNLLNNPYANSVSGYQQYNSSTLLVQVELKQDLKFLLPGLSARAMGYTERYSYFDVSRSYMPYYYSLNYDMYTKEPKLTSLNNNGTEYLNYSPGNKVLNTTSYLEAAVNYGQQFNKVHNVSGMLIGIFRNYLTANAGTLQLSLPHRNQGISGRFTYDYDTRYLAEFNFGYNGSERFASNHRYGFFPSAGIAWNIHNEDFFKPIIRKIDKLKVRATYGLVGNDQIGRDEDRFFYLSDVNMNAGNRGATFGERYSFSKPGIFVNRYENRDITWEKSYKTNLGLEVGMFNGLNVQADFYYEHRKNILMTRSTIPTTMGLSSPIQANVGEAAGKGVDIAVDYTKAFKNSAFVQFRGNFTYATSKLLVNEEPKYPEAYRSRVGQPLSQTFGYIAERLFVDDREVANSANQNWGQQVMGGDIKYHDVNGDGKITDADMVPIGLPTTPEIVYGFGISLGYKNFDLSCFFQGSARSSFFISSYEISPFVANGGGQHGLLQAIADDHWSESNRNLYAFWPRLSDYFVNNNNQTSTWWMRSGDFLRLKTVELGYSLPKHLLDRFRITNLRVYANAFNLFVISKFKTWDVEMGGNGLGYPVQRVVNMGVNLGF</sequence>